<keyword evidence="1" id="KW-0456">Lyase</keyword>
<protein>
    <submittedName>
        <fullName evidence="1">Fragment of phosphoenolpyruvate carboxykinase (ATP) (Part 2/2)</fullName>
        <ecNumber evidence="1">4.1.1.49</ecNumber>
    </submittedName>
</protein>
<keyword evidence="1" id="KW-0418">Kinase</keyword>
<reference evidence="2" key="1">
    <citation type="submission" date="2018-02" db="EMBL/GenBank/DDBJ databases">
        <authorList>
            <person name="Hausmann B."/>
        </authorList>
    </citation>
    <scope>NUCLEOTIDE SEQUENCE [LARGE SCALE GENOMIC DNA]</scope>
    <source>
        <strain evidence="2">Peat soil MAG SbF1</strain>
    </source>
</reference>
<dbReference type="AlphaFoldDB" id="A0A2U3LMG7"/>
<dbReference type="PANTHER" id="PTHR30031">
    <property type="entry name" value="PHOSPHOENOLPYRUVATE CARBOXYKINASE ATP"/>
    <property type="match status" value="1"/>
</dbReference>
<dbReference type="Proteomes" id="UP000238916">
    <property type="component" value="Unassembled WGS sequence"/>
</dbReference>
<evidence type="ECO:0000313" key="1">
    <source>
        <dbReference type="EMBL" id="SPF53137.1"/>
    </source>
</evidence>
<dbReference type="GO" id="GO:0016301">
    <property type="term" value="F:kinase activity"/>
    <property type="evidence" value="ECO:0007669"/>
    <property type="project" value="UniProtKB-KW"/>
</dbReference>
<proteinExistence type="predicted"/>
<organism evidence="1 2">
    <name type="scientific">Candidatus Desulfosporosinus infrequens</name>
    <dbReference type="NCBI Taxonomy" id="2043169"/>
    <lineage>
        <taxon>Bacteria</taxon>
        <taxon>Bacillati</taxon>
        <taxon>Bacillota</taxon>
        <taxon>Clostridia</taxon>
        <taxon>Eubacteriales</taxon>
        <taxon>Desulfitobacteriaceae</taxon>
        <taxon>Desulfosporosinus</taxon>
    </lineage>
</organism>
<dbReference type="GO" id="GO:0004612">
    <property type="term" value="F:phosphoenolpyruvate carboxykinase (ATP) activity"/>
    <property type="evidence" value="ECO:0007669"/>
    <property type="project" value="UniProtKB-EC"/>
</dbReference>
<sequence>MTENVVLDAQTRVADYSNVSLTENTRAGYPIDYIDNAMIPSLAGHPHVVIFLTADAFGILPPIAKLSKEQAMYYFLSGYTSKLAGTERGVTEPEATFSSCFGEPFLPLNPSVYANMLGERIDAHHVQVYLVNTGWSGGPYGVGKRMKLSDTRAMISAALNGILEKVVYRKDLVFGFLIPETVPGVPTMILEPRATWVDPAAYDIAAQALAARFQQNFIKFSDVTTNIRCAGPQPRT</sequence>
<dbReference type="InterPro" id="IPR013035">
    <property type="entry name" value="PEP_carboxykinase_C"/>
</dbReference>
<keyword evidence="1" id="KW-0670">Pyruvate</keyword>
<evidence type="ECO:0000313" key="2">
    <source>
        <dbReference type="Proteomes" id="UP000238916"/>
    </source>
</evidence>
<dbReference type="SUPFAM" id="SSF53795">
    <property type="entry name" value="PEP carboxykinase-like"/>
    <property type="match status" value="1"/>
</dbReference>
<dbReference type="Gene3D" id="2.170.8.10">
    <property type="entry name" value="Phosphoenolpyruvate Carboxykinase, domain 2"/>
    <property type="match status" value="1"/>
</dbReference>
<dbReference type="GO" id="GO:0006094">
    <property type="term" value="P:gluconeogenesis"/>
    <property type="evidence" value="ECO:0007669"/>
    <property type="project" value="InterPro"/>
</dbReference>
<accession>A0A2U3LMG7</accession>
<name>A0A2U3LMG7_9FIRM</name>
<dbReference type="Pfam" id="PF01293">
    <property type="entry name" value="PEPCK_ATP"/>
    <property type="match status" value="1"/>
</dbReference>
<dbReference type="InterPro" id="IPR001272">
    <property type="entry name" value="PEP_carboxykinase_ATP"/>
</dbReference>
<dbReference type="Gene3D" id="3.90.228.20">
    <property type="match status" value="1"/>
</dbReference>
<dbReference type="GO" id="GO:0005829">
    <property type="term" value="C:cytosol"/>
    <property type="evidence" value="ECO:0007669"/>
    <property type="project" value="TreeGrafter"/>
</dbReference>
<dbReference type="GO" id="GO:0005524">
    <property type="term" value="F:ATP binding"/>
    <property type="evidence" value="ECO:0007669"/>
    <property type="project" value="InterPro"/>
</dbReference>
<dbReference type="EC" id="4.1.1.49" evidence="1"/>
<keyword evidence="1" id="KW-0808">Transferase</keyword>
<dbReference type="PANTHER" id="PTHR30031:SF0">
    <property type="entry name" value="PHOSPHOENOLPYRUVATE CARBOXYKINASE (ATP)"/>
    <property type="match status" value="1"/>
</dbReference>
<dbReference type="EMBL" id="OMOF01000600">
    <property type="protein sequence ID" value="SPF53137.1"/>
    <property type="molecule type" value="Genomic_DNA"/>
</dbReference>
<gene>
    <name evidence="1" type="primary">pckA_b</name>
    <name evidence="1" type="ORF">SBF1_6390003</name>
</gene>